<sequence>MTNIPPFEDYNPIQISESVKNLKLENYIEGDIIFDGRGNVISYNICRITPKGEKYLKKVLLGGTPTYGTLSGSILEK</sequence>
<dbReference type="InterPro" id="IPR036388">
    <property type="entry name" value="WH-like_DNA-bd_sf"/>
</dbReference>
<evidence type="ECO:0000313" key="2">
    <source>
        <dbReference type="Proteomes" id="UP000245657"/>
    </source>
</evidence>
<reference evidence="1 2" key="1">
    <citation type="submission" date="2018-05" db="EMBL/GenBank/DDBJ databases">
        <title>Draft genome of Methanospirillum lacunae Ki8-1.</title>
        <authorList>
            <person name="Dueholm M.S."/>
            <person name="Nielsen P.H."/>
            <person name="Bakmann L.F."/>
            <person name="Otzen D.E."/>
        </authorList>
    </citation>
    <scope>NUCLEOTIDE SEQUENCE [LARGE SCALE GENOMIC DNA]</scope>
    <source>
        <strain evidence="1 2">Ki8-1</strain>
    </source>
</reference>
<name>A0A2V2MXP0_9EURY</name>
<comment type="caution">
    <text evidence="1">The sequence shown here is derived from an EMBL/GenBank/DDBJ whole genome shotgun (WGS) entry which is preliminary data.</text>
</comment>
<keyword evidence="2" id="KW-1185">Reference proteome</keyword>
<dbReference type="Gene3D" id="1.10.10.10">
    <property type="entry name" value="Winged helix-like DNA-binding domain superfamily/Winged helix DNA-binding domain"/>
    <property type="match status" value="1"/>
</dbReference>
<evidence type="ECO:0000313" key="1">
    <source>
        <dbReference type="EMBL" id="PWR72179.1"/>
    </source>
</evidence>
<gene>
    <name evidence="1" type="ORF">DK846_09340</name>
</gene>
<dbReference type="Proteomes" id="UP000245657">
    <property type="component" value="Unassembled WGS sequence"/>
</dbReference>
<dbReference type="RefSeq" id="WP_109968668.1">
    <property type="nucleotide sequence ID" value="NZ_QGMY01000007.1"/>
</dbReference>
<dbReference type="AlphaFoldDB" id="A0A2V2MXP0"/>
<protein>
    <submittedName>
        <fullName evidence="1">Uncharacterized protein</fullName>
    </submittedName>
</protein>
<accession>A0A2V2MXP0</accession>
<dbReference type="EMBL" id="QGMY01000007">
    <property type="protein sequence ID" value="PWR72179.1"/>
    <property type="molecule type" value="Genomic_DNA"/>
</dbReference>
<organism evidence="1 2">
    <name type="scientific">Methanospirillum lacunae</name>
    <dbReference type="NCBI Taxonomy" id="668570"/>
    <lineage>
        <taxon>Archaea</taxon>
        <taxon>Methanobacteriati</taxon>
        <taxon>Methanobacteriota</taxon>
        <taxon>Stenosarchaea group</taxon>
        <taxon>Methanomicrobia</taxon>
        <taxon>Methanomicrobiales</taxon>
        <taxon>Methanospirillaceae</taxon>
        <taxon>Methanospirillum</taxon>
    </lineage>
</organism>
<proteinExistence type="predicted"/>